<sequence length="342" mass="38486">MKLFDPRPKTSRDSLFDRERELEELHRAVDRGLPLVALLGVRRVGKTSVLRTFLGEVNGLYVDARGLVRRADLETRVADALSESLGRLRRFLEGVRGVSVAGFSVEVRWRGRDSVSLAGLLSEIDKRGERFVFALDEVQQSKPPVSAELRSVLAYGYDNLENVTFVVVGSEVGMLRDFLALEDPSSPLYGRYAYEVHVERFSEDLSREFLERGFREEGVEPPPGVVEEAVGFFDGIVGWLVLFGRGYVDGAGSVEELKRAAVNLAAEELGKLSPRERMVLRAVAEGCRSWSEVRRYVDERFGVALPKATLSRIIEKLEKLSIIRGYEFLDPVYREAARRLTT</sequence>
<dbReference type="GO" id="GO:0005524">
    <property type="term" value="F:ATP binding"/>
    <property type="evidence" value="ECO:0007669"/>
    <property type="project" value="InterPro"/>
</dbReference>
<dbReference type="AlphaFoldDB" id="A1RZN5"/>
<accession>A1RZN5</accession>
<evidence type="ECO:0000313" key="2">
    <source>
        <dbReference type="EMBL" id="ABL78665.1"/>
    </source>
</evidence>
<keyword evidence="3" id="KW-1185">Reference proteome</keyword>
<dbReference type="Gene3D" id="1.10.8.60">
    <property type="match status" value="1"/>
</dbReference>
<evidence type="ECO:0000313" key="3">
    <source>
        <dbReference type="Proteomes" id="UP000000641"/>
    </source>
</evidence>
<gene>
    <name evidence="2" type="ordered locus">Tpen_1267</name>
</gene>
<dbReference type="eggNOG" id="arCOG03169">
    <property type="taxonomic scope" value="Archaea"/>
</dbReference>
<dbReference type="SUPFAM" id="SSF52540">
    <property type="entry name" value="P-loop containing nucleoside triphosphate hydrolases"/>
    <property type="match status" value="1"/>
</dbReference>
<feature type="domain" description="ATPase" evidence="1">
    <location>
        <begin position="15"/>
        <end position="241"/>
    </location>
</feature>
<dbReference type="RefSeq" id="WP_011752930.1">
    <property type="nucleotide sequence ID" value="NC_008698.1"/>
</dbReference>
<dbReference type="EMBL" id="CP000505">
    <property type="protein sequence ID" value="ABL78665.1"/>
    <property type="molecule type" value="Genomic_DNA"/>
</dbReference>
<dbReference type="InterPro" id="IPR036390">
    <property type="entry name" value="WH_DNA-bd_sf"/>
</dbReference>
<reference evidence="3" key="1">
    <citation type="journal article" date="2008" name="J. Bacteriol.">
        <title>Genome sequence of Thermofilum pendens reveals an exceptional loss of biosynthetic pathways without genome reduction.</title>
        <authorList>
            <person name="Anderson I."/>
            <person name="Rodriguez J."/>
            <person name="Susanti D."/>
            <person name="Porat I."/>
            <person name="Reich C."/>
            <person name="Ulrich L.E."/>
            <person name="Elkins J.G."/>
            <person name="Mavromatis K."/>
            <person name="Lykidis A."/>
            <person name="Kim E."/>
            <person name="Thompson L.S."/>
            <person name="Nolan M."/>
            <person name="Land M."/>
            <person name="Copeland A."/>
            <person name="Lapidus A."/>
            <person name="Lucas S."/>
            <person name="Detter C."/>
            <person name="Zhulin I.B."/>
            <person name="Olsen G.J."/>
            <person name="Whitman W."/>
            <person name="Mukhopadhyay B."/>
            <person name="Bristow J."/>
            <person name="Kyrpides N."/>
        </authorList>
    </citation>
    <scope>NUCLEOTIDE SEQUENCE [LARGE SCALE GENOMIC DNA]</scope>
    <source>
        <strain evidence="3">DSM 2475 / Hrk 5</strain>
    </source>
</reference>
<protein>
    <submittedName>
        <fullName evidence="2">ATPase</fullName>
    </submittedName>
</protein>
<organism evidence="2 3">
    <name type="scientific">Thermofilum pendens (strain DSM 2475 / Hrk 5)</name>
    <dbReference type="NCBI Taxonomy" id="368408"/>
    <lineage>
        <taxon>Archaea</taxon>
        <taxon>Thermoproteota</taxon>
        <taxon>Thermoprotei</taxon>
        <taxon>Thermofilales</taxon>
        <taxon>Thermofilaceae</taxon>
        <taxon>Thermofilum</taxon>
    </lineage>
</organism>
<dbReference type="HOGENOM" id="CLU_061108_0_0_2"/>
<dbReference type="STRING" id="368408.Tpen_1267"/>
<dbReference type="InterPro" id="IPR011579">
    <property type="entry name" value="ATPase_dom"/>
</dbReference>
<dbReference type="InterPro" id="IPR036388">
    <property type="entry name" value="WH-like_DNA-bd_sf"/>
</dbReference>
<dbReference type="PANTHER" id="PTHR34301:SF8">
    <property type="entry name" value="ATPASE DOMAIN-CONTAINING PROTEIN"/>
    <property type="match status" value="1"/>
</dbReference>
<dbReference type="EnsemblBacteria" id="ABL78665">
    <property type="protein sequence ID" value="ABL78665"/>
    <property type="gene ID" value="Tpen_1267"/>
</dbReference>
<dbReference type="PANTHER" id="PTHR34301">
    <property type="entry name" value="DNA-BINDING PROTEIN-RELATED"/>
    <property type="match status" value="1"/>
</dbReference>
<dbReference type="Gene3D" id="1.10.10.10">
    <property type="entry name" value="Winged helix-like DNA-binding domain superfamily/Winged helix DNA-binding domain"/>
    <property type="match status" value="1"/>
</dbReference>
<name>A1RZN5_THEPD</name>
<dbReference type="SUPFAM" id="SSF46785">
    <property type="entry name" value="Winged helix' DNA-binding domain"/>
    <property type="match status" value="1"/>
</dbReference>
<dbReference type="Gene3D" id="3.40.50.300">
    <property type="entry name" value="P-loop containing nucleotide triphosphate hydrolases"/>
    <property type="match status" value="1"/>
</dbReference>
<dbReference type="Proteomes" id="UP000000641">
    <property type="component" value="Chromosome"/>
</dbReference>
<dbReference type="InterPro" id="IPR027417">
    <property type="entry name" value="P-loop_NTPase"/>
</dbReference>
<dbReference type="OrthoDB" id="132045at2157"/>
<proteinExistence type="predicted"/>
<dbReference type="GeneID" id="4600482"/>
<dbReference type="KEGG" id="tpe:Tpen_1267"/>
<dbReference type="Pfam" id="PF01637">
    <property type="entry name" value="ATPase_2"/>
    <property type="match status" value="1"/>
</dbReference>
<evidence type="ECO:0000259" key="1">
    <source>
        <dbReference type="Pfam" id="PF01637"/>
    </source>
</evidence>